<sequence length="118" mass="13387">MAIKKFGTYKAPNVAPITEDLDWWTPVEGKPTMKTWIENATADGQYLTGYWEATPGSYRVTYGVDEFIHMFEGKVTLTADGEAPQHFQAGDTFQIEKGWTGIWKTEETVRKCFAIRVS</sequence>
<dbReference type="PANTHER" id="PTHR40943">
    <property type="entry name" value="CYTOPLASMIC PROTEIN-RELATED"/>
    <property type="match status" value="1"/>
</dbReference>
<dbReference type="RefSeq" id="WP_020951557.1">
    <property type="nucleotide sequence ID" value="NC_022041.1"/>
</dbReference>
<dbReference type="AlphaFoldDB" id="S5XR81"/>
<reference evidence="2 3" key="1">
    <citation type="journal article" date="2014" name="BMC Genomics">
        <title>Architecture and functions of a multipartite genome of the methylotrophic bacterium Paracoccus aminophilus JCM 7686, containing primary and secondary chromids.</title>
        <authorList>
            <person name="Dziewit L."/>
            <person name="Czarnecki J."/>
            <person name="Wibberg D."/>
            <person name="Radlinska M."/>
            <person name="Mrozek P."/>
            <person name="Szymczak M."/>
            <person name="Schluter A."/>
            <person name="Puhler A."/>
            <person name="Bartosik D."/>
        </authorList>
    </citation>
    <scope>NUCLEOTIDE SEQUENCE [LARGE SCALE GENOMIC DNA]</scope>
    <source>
        <strain evidence="2">JCM 7686</strain>
    </source>
</reference>
<dbReference type="InterPro" id="IPR008579">
    <property type="entry name" value="UGlyAH_Cupin_dom"/>
</dbReference>
<dbReference type="OrthoDB" id="9799053at2"/>
<dbReference type="PATRIC" id="fig|1367847.3.peg.2870"/>
<gene>
    <name evidence="2" type="ORF">JCM7686_2863</name>
</gene>
<accession>S5XR81</accession>
<dbReference type="Pfam" id="PF05899">
    <property type="entry name" value="Cupin_3"/>
    <property type="match status" value="1"/>
</dbReference>
<protein>
    <recommendedName>
        <fullName evidence="1">(S)-ureidoglycine aminohydrolase cupin domain-containing protein</fullName>
    </recommendedName>
</protein>
<dbReference type="SUPFAM" id="SSF51182">
    <property type="entry name" value="RmlC-like cupins"/>
    <property type="match status" value="1"/>
</dbReference>
<dbReference type="InterPro" id="IPR011051">
    <property type="entry name" value="RmlC_Cupin_sf"/>
</dbReference>
<dbReference type="InterPro" id="IPR014710">
    <property type="entry name" value="RmlC-like_jellyroll"/>
</dbReference>
<dbReference type="EMBL" id="CP006650">
    <property type="protein sequence ID" value="AGT09919.1"/>
    <property type="molecule type" value="Genomic_DNA"/>
</dbReference>
<dbReference type="KEGG" id="pami:JCM7686_2863"/>
<dbReference type="Gene3D" id="2.60.120.10">
    <property type="entry name" value="Jelly Rolls"/>
    <property type="match status" value="1"/>
</dbReference>
<dbReference type="PANTHER" id="PTHR40943:SF1">
    <property type="entry name" value="CYTOPLASMIC PROTEIN"/>
    <property type="match status" value="1"/>
</dbReference>
<organism evidence="2 3">
    <name type="scientific">Paracoccus aminophilus JCM 7686</name>
    <dbReference type="NCBI Taxonomy" id="1367847"/>
    <lineage>
        <taxon>Bacteria</taxon>
        <taxon>Pseudomonadati</taxon>
        <taxon>Pseudomonadota</taxon>
        <taxon>Alphaproteobacteria</taxon>
        <taxon>Rhodobacterales</taxon>
        <taxon>Paracoccaceae</taxon>
        <taxon>Paracoccus</taxon>
    </lineage>
</organism>
<keyword evidence="3" id="KW-1185">Reference proteome</keyword>
<evidence type="ECO:0000313" key="2">
    <source>
        <dbReference type="EMBL" id="AGT09919.1"/>
    </source>
</evidence>
<feature type="domain" description="(S)-ureidoglycine aminohydrolase cupin" evidence="1">
    <location>
        <begin position="42"/>
        <end position="112"/>
    </location>
</feature>
<dbReference type="Proteomes" id="UP000015480">
    <property type="component" value="Chromosome"/>
</dbReference>
<evidence type="ECO:0000313" key="3">
    <source>
        <dbReference type="Proteomes" id="UP000015480"/>
    </source>
</evidence>
<dbReference type="CDD" id="cd02227">
    <property type="entry name" value="cupin_TM1112-like"/>
    <property type="match status" value="1"/>
</dbReference>
<proteinExistence type="predicted"/>
<dbReference type="HOGENOM" id="CLU_147448_2_1_5"/>
<evidence type="ECO:0000259" key="1">
    <source>
        <dbReference type="Pfam" id="PF05899"/>
    </source>
</evidence>
<dbReference type="eggNOG" id="COG3450">
    <property type="taxonomic scope" value="Bacteria"/>
</dbReference>
<name>S5XR81_PARAH</name>
<dbReference type="STRING" id="1367847.JCM7686_2863"/>